<feature type="transmembrane region" description="Helical" evidence="1">
    <location>
        <begin position="135"/>
        <end position="160"/>
    </location>
</feature>
<dbReference type="InterPro" id="IPR007403">
    <property type="entry name" value="DUF456"/>
</dbReference>
<dbReference type="Pfam" id="PF04306">
    <property type="entry name" value="DUF456"/>
    <property type="match status" value="1"/>
</dbReference>
<keyword evidence="1" id="KW-1133">Transmembrane helix</keyword>
<feature type="transmembrane region" description="Helical" evidence="1">
    <location>
        <begin position="90"/>
        <end position="115"/>
    </location>
</feature>
<keyword evidence="1" id="KW-0472">Membrane</keyword>
<protein>
    <submittedName>
        <fullName evidence="2">DUF456 domain-containing protein</fullName>
    </submittedName>
</protein>
<feature type="transmembrane region" description="Helical" evidence="1">
    <location>
        <begin position="49"/>
        <end position="70"/>
    </location>
</feature>
<name>A0ABP8ZLI7_9ACTN</name>
<organism evidence="2 3">
    <name type="scientific">Nocardioides endophyticus</name>
    <dbReference type="NCBI Taxonomy" id="1353775"/>
    <lineage>
        <taxon>Bacteria</taxon>
        <taxon>Bacillati</taxon>
        <taxon>Actinomycetota</taxon>
        <taxon>Actinomycetes</taxon>
        <taxon>Propionibacteriales</taxon>
        <taxon>Nocardioidaceae</taxon>
        <taxon>Nocardioides</taxon>
    </lineage>
</organism>
<dbReference type="Proteomes" id="UP001499882">
    <property type="component" value="Unassembled WGS sequence"/>
</dbReference>
<reference evidence="3" key="1">
    <citation type="journal article" date="2019" name="Int. J. Syst. Evol. Microbiol.">
        <title>The Global Catalogue of Microorganisms (GCM) 10K type strain sequencing project: providing services to taxonomists for standard genome sequencing and annotation.</title>
        <authorList>
            <consortium name="The Broad Institute Genomics Platform"/>
            <consortium name="The Broad Institute Genome Sequencing Center for Infectious Disease"/>
            <person name="Wu L."/>
            <person name="Ma J."/>
        </authorList>
    </citation>
    <scope>NUCLEOTIDE SEQUENCE [LARGE SCALE GENOMIC DNA]</scope>
    <source>
        <strain evidence="3">JCM 18532</strain>
    </source>
</reference>
<evidence type="ECO:0000313" key="2">
    <source>
        <dbReference type="EMBL" id="GAA4759345.1"/>
    </source>
</evidence>
<keyword evidence="3" id="KW-1185">Reference proteome</keyword>
<evidence type="ECO:0000256" key="1">
    <source>
        <dbReference type="SAM" id="Phobius"/>
    </source>
</evidence>
<dbReference type="EMBL" id="BAABKN010000036">
    <property type="protein sequence ID" value="GAA4759345.1"/>
    <property type="molecule type" value="Genomic_DNA"/>
</dbReference>
<proteinExistence type="predicted"/>
<comment type="caution">
    <text evidence="2">The sequence shown here is derived from an EMBL/GenBank/DDBJ whole genome shotgun (WGS) entry which is preliminary data.</text>
</comment>
<gene>
    <name evidence="2" type="ORF">GCM10023350_51810</name>
</gene>
<accession>A0ABP8ZLI7</accession>
<sequence>MLLVTATTVIAALLVAVGLVGILVPILPGSMLVVGGILVWAVAEGSATGWTVFAVATALVVAGAVVKYVVPGRRLQVAGIPASTQWVGVLAGVVGFFVVPVVGLFVGFVLGVYLAELLRVGSKEAWPSTVHSLKAVGLSIVVEFVAALGATLVWVGGVVAT</sequence>
<evidence type="ECO:0000313" key="3">
    <source>
        <dbReference type="Proteomes" id="UP001499882"/>
    </source>
</evidence>
<keyword evidence="1" id="KW-0812">Transmembrane</keyword>
<feature type="transmembrane region" description="Helical" evidence="1">
    <location>
        <begin position="12"/>
        <end position="43"/>
    </location>
</feature>